<reference evidence="2" key="1">
    <citation type="submission" date="2017-07" db="EMBL/GenBank/DDBJ databases">
        <title>Taro Niue Genome Assembly and Annotation.</title>
        <authorList>
            <person name="Atibalentja N."/>
            <person name="Keating K."/>
            <person name="Fields C.J."/>
        </authorList>
    </citation>
    <scope>NUCLEOTIDE SEQUENCE</scope>
    <source>
        <strain evidence="2">Niue_2</strain>
        <tissue evidence="2">Leaf</tissue>
    </source>
</reference>
<evidence type="ECO:0000313" key="3">
    <source>
        <dbReference type="Proteomes" id="UP000652761"/>
    </source>
</evidence>
<evidence type="ECO:0000313" key="2">
    <source>
        <dbReference type="EMBL" id="MQL77425.1"/>
    </source>
</evidence>
<name>A0A843U206_COLES</name>
<evidence type="ECO:0000256" key="1">
    <source>
        <dbReference type="SAM" id="MobiDB-lite"/>
    </source>
</evidence>
<dbReference type="AlphaFoldDB" id="A0A843U206"/>
<proteinExistence type="predicted"/>
<gene>
    <name evidence="2" type="ORF">Taro_009843</name>
</gene>
<comment type="caution">
    <text evidence="2">The sequence shown here is derived from an EMBL/GenBank/DDBJ whole genome shotgun (WGS) entry which is preliminary data.</text>
</comment>
<sequence>MKKRSMLLDEGVEAEDQLRARKKKKLVRAAPQQSEEETEEEKCKAAGTAEQEAPRIPSAARPEVAHRMANELRLIVLSGGSESSVEEQEEVPTPPGPNEGREEGVARTEVSSTGGAEQDTASDAAETFARRSEGNEETPVAGEGTSPCLEVSEKDVPEETTASATGATPTGETPALPKEVALPWPPCPYQNGCGSGDFSNHFGPPQWLEKPREGLRRCPWRQRATRRLLMPLLTPLGERRSPTSDQMSLRRPSIPRRTGDLSPQY</sequence>
<feature type="compositionally biased region" description="Low complexity" evidence="1">
    <location>
        <begin position="159"/>
        <end position="175"/>
    </location>
</feature>
<protein>
    <submittedName>
        <fullName evidence="2">Uncharacterized protein</fullName>
    </submittedName>
</protein>
<accession>A0A843U206</accession>
<feature type="compositionally biased region" description="Polar residues" evidence="1">
    <location>
        <begin position="109"/>
        <end position="121"/>
    </location>
</feature>
<dbReference type="EMBL" id="NMUH01000349">
    <property type="protein sequence ID" value="MQL77425.1"/>
    <property type="molecule type" value="Genomic_DNA"/>
</dbReference>
<feature type="region of interest" description="Disordered" evidence="1">
    <location>
        <begin position="231"/>
        <end position="265"/>
    </location>
</feature>
<keyword evidence="3" id="KW-1185">Reference proteome</keyword>
<dbReference type="Proteomes" id="UP000652761">
    <property type="component" value="Unassembled WGS sequence"/>
</dbReference>
<feature type="region of interest" description="Disordered" evidence="1">
    <location>
        <begin position="1"/>
        <end position="212"/>
    </location>
</feature>
<organism evidence="2 3">
    <name type="scientific">Colocasia esculenta</name>
    <name type="common">Wild taro</name>
    <name type="synonym">Arum esculentum</name>
    <dbReference type="NCBI Taxonomy" id="4460"/>
    <lineage>
        <taxon>Eukaryota</taxon>
        <taxon>Viridiplantae</taxon>
        <taxon>Streptophyta</taxon>
        <taxon>Embryophyta</taxon>
        <taxon>Tracheophyta</taxon>
        <taxon>Spermatophyta</taxon>
        <taxon>Magnoliopsida</taxon>
        <taxon>Liliopsida</taxon>
        <taxon>Araceae</taxon>
        <taxon>Aroideae</taxon>
        <taxon>Colocasieae</taxon>
        <taxon>Colocasia</taxon>
    </lineage>
</organism>